<dbReference type="EMBL" id="BART01039072">
    <property type="protein sequence ID" value="GAH10403.1"/>
    <property type="molecule type" value="Genomic_DNA"/>
</dbReference>
<evidence type="ECO:0000313" key="3">
    <source>
        <dbReference type="EMBL" id="GAH10403.1"/>
    </source>
</evidence>
<evidence type="ECO:0000256" key="1">
    <source>
        <dbReference type="SAM" id="Phobius"/>
    </source>
</evidence>
<feature type="domain" description="DUF5714" evidence="2">
    <location>
        <begin position="1"/>
        <end position="125"/>
    </location>
</feature>
<feature type="transmembrane region" description="Helical" evidence="1">
    <location>
        <begin position="66"/>
        <end position="91"/>
    </location>
</feature>
<gene>
    <name evidence="3" type="ORF">S01H4_64434</name>
</gene>
<keyword evidence="1" id="KW-1133">Transmembrane helix</keyword>
<keyword evidence="1" id="KW-0812">Transmembrane</keyword>
<feature type="non-terminal residue" evidence="3">
    <location>
        <position position="1"/>
    </location>
</feature>
<proteinExistence type="predicted"/>
<dbReference type="AlphaFoldDB" id="X1EP23"/>
<feature type="non-terminal residue" evidence="3">
    <location>
        <position position="125"/>
    </location>
</feature>
<evidence type="ECO:0000259" key="2">
    <source>
        <dbReference type="Pfam" id="PF18978"/>
    </source>
</evidence>
<accession>X1EP23</accession>
<dbReference type="Pfam" id="PF18978">
    <property type="entry name" value="DUF5714"/>
    <property type="match status" value="1"/>
</dbReference>
<name>X1EP23_9ZZZZ</name>
<dbReference type="InterPro" id="IPR043768">
    <property type="entry name" value="DUF5714"/>
</dbReference>
<organism evidence="3">
    <name type="scientific">marine sediment metagenome</name>
    <dbReference type="NCBI Taxonomy" id="412755"/>
    <lineage>
        <taxon>unclassified sequences</taxon>
        <taxon>metagenomes</taxon>
        <taxon>ecological metagenomes</taxon>
    </lineage>
</organism>
<protein>
    <recommendedName>
        <fullName evidence="2">DUF5714 domain-containing protein</fullName>
    </recommendedName>
</protein>
<keyword evidence="1" id="KW-0472">Membrane</keyword>
<comment type="caution">
    <text evidence="3">The sequence shown here is derived from an EMBL/GenBank/DDBJ whole genome shotgun (WGS) entry which is preliminary data.</text>
</comment>
<sequence length="125" mass="13577">KNICLNVRDKDMIALFKKIRAHPSVPMHGPEYHSLVPAVILTVYGNLSGQNTAQLIIDALHRGKTIGGGACSFLGICGAAIGVGIALSLLLKANPYKARERQIVQKVTHQVLKEISHYHAPRCCQ</sequence>
<reference evidence="3" key="1">
    <citation type="journal article" date="2014" name="Front. Microbiol.">
        <title>High frequency of phylogenetically diverse reductive dehalogenase-homologous genes in deep subseafloor sedimentary metagenomes.</title>
        <authorList>
            <person name="Kawai M."/>
            <person name="Futagami T."/>
            <person name="Toyoda A."/>
            <person name="Takaki Y."/>
            <person name="Nishi S."/>
            <person name="Hori S."/>
            <person name="Arai W."/>
            <person name="Tsubouchi T."/>
            <person name="Morono Y."/>
            <person name="Uchiyama I."/>
            <person name="Ito T."/>
            <person name="Fujiyama A."/>
            <person name="Inagaki F."/>
            <person name="Takami H."/>
        </authorList>
    </citation>
    <scope>NUCLEOTIDE SEQUENCE</scope>
    <source>
        <strain evidence="3">Expedition CK06-06</strain>
    </source>
</reference>